<dbReference type="PANTHER" id="PTHR12475:SF4">
    <property type="entry name" value="PROTEIN THEM6"/>
    <property type="match status" value="1"/>
</dbReference>
<protein>
    <recommendedName>
        <fullName evidence="5">Thioesterase</fullName>
    </recommendedName>
</protein>
<keyword evidence="4" id="KW-1185">Reference proteome</keyword>
<gene>
    <name evidence="3" type="ORF">GFSPODELE1_LOCUS3637</name>
</gene>
<dbReference type="SUPFAM" id="SSF54637">
    <property type="entry name" value="Thioesterase/thiol ester dehydrase-isomerase"/>
    <property type="match status" value="1"/>
</dbReference>
<dbReference type="CDD" id="cd00586">
    <property type="entry name" value="4HBT"/>
    <property type="match status" value="1"/>
</dbReference>
<keyword evidence="2" id="KW-0812">Transmembrane</keyword>
<comment type="similarity">
    <text evidence="1">Belongs to the lcsJ thioesterase family.</text>
</comment>
<sequence length="307" mass="34866">MSDRRQSSQVSRILVGLVQHSLQSPRLRILGYLVAALLLINVRSFPLVWHVRVLRHMVSWNLRRFCSRDKLRFVEKTSPVAQDPFKTVITHKYWAGPDDCDFLGHLSNSAYAKNLDIARMKVCITNLRPFMLEGGWMPLAGADYAFISEIPLFSHYEVRAKVAGWDNKWIYLHSEFITRPGSSRTAKKVESATETAAELTLDIPKHKPRRTRADGTVLHCVAISRYCFKLGRLTVPPAVALAACGFGADRSNWTRSAAMQANGELRRFLEGGWKDSKGWDMAEFEEQRISGLEWCRKLTDGINAASW</sequence>
<dbReference type="InterPro" id="IPR029069">
    <property type="entry name" value="HotDog_dom_sf"/>
</dbReference>
<dbReference type="Pfam" id="PF13279">
    <property type="entry name" value="4HBT_2"/>
    <property type="match status" value="1"/>
</dbReference>
<proteinExistence type="inferred from homology"/>
<organism evidence="3 4">
    <name type="scientific">Somion occarium</name>
    <dbReference type="NCBI Taxonomy" id="3059160"/>
    <lineage>
        <taxon>Eukaryota</taxon>
        <taxon>Fungi</taxon>
        <taxon>Dikarya</taxon>
        <taxon>Basidiomycota</taxon>
        <taxon>Agaricomycotina</taxon>
        <taxon>Agaricomycetes</taxon>
        <taxon>Polyporales</taxon>
        <taxon>Cerrenaceae</taxon>
        <taxon>Somion</taxon>
    </lineage>
</organism>
<dbReference type="EMBL" id="OZ037945">
    <property type="protein sequence ID" value="CAL1701536.1"/>
    <property type="molecule type" value="Genomic_DNA"/>
</dbReference>
<evidence type="ECO:0000256" key="2">
    <source>
        <dbReference type="SAM" id="Phobius"/>
    </source>
</evidence>
<keyword evidence="2" id="KW-1133">Transmembrane helix</keyword>
<accession>A0ABP1D0W7</accession>
<evidence type="ECO:0000256" key="1">
    <source>
        <dbReference type="ARBA" id="ARBA00038476"/>
    </source>
</evidence>
<dbReference type="InterPro" id="IPR051490">
    <property type="entry name" value="THEM6_lcsJ_thioesterase"/>
</dbReference>
<evidence type="ECO:0000313" key="3">
    <source>
        <dbReference type="EMBL" id="CAL1701536.1"/>
    </source>
</evidence>
<evidence type="ECO:0000313" key="4">
    <source>
        <dbReference type="Proteomes" id="UP001497453"/>
    </source>
</evidence>
<reference evidence="4" key="1">
    <citation type="submission" date="2024-04" db="EMBL/GenBank/DDBJ databases">
        <authorList>
            <person name="Shaw F."/>
            <person name="Minotto A."/>
        </authorList>
    </citation>
    <scope>NUCLEOTIDE SEQUENCE [LARGE SCALE GENOMIC DNA]</scope>
</reference>
<dbReference type="Proteomes" id="UP001497453">
    <property type="component" value="Chromosome 2"/>
</dbReference>
<feature type="transmembrane region" description="Helical" evidence="2">
    <location>
        <begin position="29"/>
        <end position="49"/>
    </location>
</feature>
<evidence type="ECO:0008006" key="5">
    <source>
        <dbReference type="Google" id="ProtNLM"/>
    </source>
</evidence>
<name>A0ABP1D0W7_9APHY</name>
<dbReference type="Gene3D" id="3.10.129.10">
    <property type="entry name" value="Hotdog Thioesterase"/>
    <property type="match status" value="1"/>
</dbReference>
<dbReference type="PANTHER" id="PTHR12475">
    <property type="match status" value="1"/>
</dbReference>
<keyword evidence="2" id="KW-0472">Membrane</keyword>